<evidence type="ECO:0000259" key="2">
    <source>
        <dbReference type="Pfam" id="PF00501"/>
    </source>
</evidence>
<dbReference type="EMBL" id="OIVN01000309">
    <property type="protein sequence ID" value="SPC78061.1"/>
    <property type="molecule type" value="Genomic_DNA"/>
</dbReference>
<dbReference type="Gene3D" id="3.40.50.980">
    <property type="match status" value="3"/>
</dbReference>
<protein>
    <recommendedName>
        <fullName evidence="2">AMP-dependent synthetase/ligase domain-containing protein</fullName>
    </recommendedName>
</protein>
<dbReference type="InterPro" id="IPR000873">
    <property type="entry name" value="AMP-dep_synth/lig_dom"/>
</dbReference>
<evidence type="ECO:0000256" key="1">
    <source>
        <dbReference type="ARBA" id="ARBA00022598"/>
    </source>
</evidence>
<sequence>MQTSKIWYYSELIKISNRECDLLAKIVTQSDIAALMYSSGTTGMSKGVILTHKNFIANSLMMMADQDRYGDPKNVFFCFLPMFHIYGLSVITDHLLAASEREHGGFDGQVVSGAVPLGRDVMEECAKVIPHADIFQGYGMTEACGIISLGNPKEEPRLSSSTGTLVSGVESQIASTDTLQPLPPNQLGEIWLRGPNINAR</sequence>
<evidence type="ECO:0000313" key="3">
    <source>
        <dbReference type="EMBL" id="SPC78061.1"/>
    </source>
</evidence>
<name>A0A2N9ETP8_FAGSY</name>
<feature type="domain" description="AMP-dependent synthetase/ligase" evidence="2">
    <location>
        <begin position="25"/>
        <end position="90"/>
    </location>
</feature>
<dbReference type="AlphaFoldDB" id="A0A2N9ETP8"/>
<dbReference type="SUPFAM" id="SSF56801">
    <property type="entry name" value="Acetyl-CoA synthetase-like"/>
    <property type="match status" value="1"/>
</dbReference>
<dbReference type="PROSITE" id="PS00455">
    <property type="entry name" value="AMP_BINDING"/>
    <property type="match status" value="1"/>
</dbReference>
<dbReference type="Pfam" id="PF00501">
    <property type="entry name" value="AMP-binding"/>
    <property type="match status" value="2"/>
</dbReference>
<dbReference type="GO" id="GO:0016405">
    <property type="term" value="F:CoA-ligase activity"/>
    <property type="evidence" value="ECO:0007669"/>
    <property type="project" value="TreeGrafter"/>
</dbReference>
<dbReference type="PANTHER" id="PTHR24096:SF415">
    <property type="entry name" value="4-COUMARATE--COA LIGASE"/>
    <property type="match status" value="1"/>
</dbReference>
<reference evidence="3" key="1">
    <citation type="submission" date="2018-02" db="EMBL/GenBank/DDBJ databases">
        <authorList>
            <person name="Cohen D.B."/>
            <person name="Kent A.D."/>
        </authorList>
    </citation>
    <scope>NUCLEOTIDE SEQUENCE</scope>
</reference>
<dbReference type="InterPro" id="IPR020845">
    <property type="entry name" value="AMP-binding_CS"/>
</dbReference>
<accession>A0A2N9ETP8</accession>
<dbReference type="Gene3D" id="2.30.38.10">
    <property type="entry name" value="Luciferase, Domain 3"/>
    <property type="match status" value="1"/>
</dbReference>
<organism evidence="3">
    <name type="scientific">Fagus sylvatica</name>
    <name type="common">Beechnut</name>
    <dbReference type="NCBI Taxonomy" id="28930"/>
    <lineage>
        <taxon>Eukaryota</taxon>
        <taxon>Viridiplantae</taxon>
        <taxon>Streptophyta</taxon>
        <taxon>Embryophyta</taxon>
        <taxon>Tracheophyta</taxon>
        <taxon>Spermatophyta</taxon>
        <taxon>Magnoliopsida</taxon>
        <taxon>eudicotyledons</taxon>
        <taxon>Gunneridae</taxon>
        <taxon>Pentapetalae</taxon>
        <taxon>rosids</taxon>
        <taxon>fabids</taxon>
        <taxon>Fagales</taxon>
        <taxon>Fagaceae</taxon>
        <taxon>Fagus</taxon>
    </lineage>
</organism>
<feature type="domain" description="AMP-dependent synthetase/ligase" evidence="2">
    <location>
        <begin position="109"/>
        <end position="197"/>
    </location>
</feature>
<dbReference type="PANTHER" id="PTHR24096">
    <property type="entry name" value="LONG-CHAIN-FATTY-ACID--COA LIGASE"/>
    <property type="match status" value="1"/>
</dbReference>
<gene>
    <name evidence="3" type="ORF">FSB_LOCUS5943</name>
</gene>
<keyword evidence="1" id="KW-0436">Ligase</keyword>
<proteinExistence type="predicted"/>